<name>A0A3M7R3I9_BRAPC</name>
<comment type="caution">
    <text evidence="1">The sequence shown here is derived from an EMBL/GenBank/DDBJ whole genome shotgun (WGS) entry which is preliminary data.</text>
</comment>
<evidence type="ECO:0000313" key="2">
    <source>
        <dbReference type="Proteomes" id="UP000276133"/>
    </source>
</evidence>
<organism evidence="1 2">
    <name type="scientific">Brachionus plicatilis</name>
    <name type="common">Marine rotifer</name>
    <name type="synonym">Brachionus muelleri</name>
    <dbReference type="NCBI Taxonomy" id="10195"/>
    <lineage>
        <taxon>Eukaryota</taxon>
        <taxon>Metazoa</taxon>
        <taxon>Spiralia</taxon>
        <taxon>Gnathifera</taxon>
        <taxon>Rotifera</taxon>
        <taxon>Eurotatoria</taxon>
        <taxon>Monogononta</taxon>
        <taxon>Pseudotrocha</taxon>
        <taxon>Ploima</taxon>
        <taxon>Brachionidae</taxon>
        <taxon>Brachionus</taxon>
    </lineage>
</organism>
<reference evidence="1 2" key="1">
    <citation type="journal article" date="2018" name="Sci. Rep.">
        <title>Genomic signatures of local adaptation to the degree of environmental predictability in rotifers.</title>
        <authorList>
            <person name="Franch-Gras L."/>
            <person name="Hahn C."/>
            <person name="Garcia-Roger E.M."/>
            <person name="Carmona M.J."/>
            <person name="Serra M."/>
            <person name="Gomez A."/>
        </authorList>
    </citation>
    <scope>NUCLEOTIDE SEQUENCE [LARGE SCALE GENOMIC DNA]</scope>
    <source>
        <strain evidence="1">HYR1</strain>
    </source>
</reference>
<evidence type="ECO:0000313" key="1">
    <source>
        <dbReference type="EMBL" id="RNA18162.1"/>
    </source>
</evidence>
<keyword evidence="2" id="KW-1185">Reference proteome</keyword>
<dbReference type="Proteomes" id="UP000276133">
    <property type="component" value="Unassembled WGS sequence"/>
</dbReference>
<gene>
    <name evidence="1" type="ORF">BpHYR1_028319</name>
</gene>
<sequence>MYANAELIIFEFLHIFLAGLECYPFSLIGNKKITVWLKNLEILIIYKTSIARSYGPTDTFASLNQFGELWFIYYWINSCSQLGREDKFFEIDESMFHKVKHLKGKYLSRVRIWFTFTCTKKLDEPIVHRSREKKSFDNRGISSIQINK</sequence>
<protein>
    <submittedName>
        <fullName evidence="1">Uncharacterized protein</fullName>
    </submittedName>
</protein>
<dbReference type="AlphaFoldDB" id="A0A3M7R3I9"/>
<dbReference type="EMBL" id="REGN01004302">
    <property type="protein sequence ID" value="RNA18162.1"/>
    <property type="molecule type" value="Genomic_DNA"/>
</dbReference>
<proteinExistence type="predicted"/>
<accession>A0A3M7R3I9</accession>